<organism evidence="25 26">
    <name type="scientific">Acrocarpospora pleiomorpha</name>
    <dbReference type="NCBI Taxonomy" id="90975"/>
    <lineage>
        <taxon>Bacteria</taxon>
        <taxon>Bacillati</taxon>
        <taxon>Actinomycetota</taxon>
        <taxon>Actinomycetes</taxon>
        <taxon>Streptosporangiales</taxon>
        <taxon>Streptosporangiaceae</taxon>
        <taxon>Acrocarpospora</taxon>
    </lineage>
</organism>
<feature type="domain" description="Thioesterase" evidence="24">
    <location>
        <begin position="115"/>
        <end position="186"/>
    </location>
</feature>
<dbReference type="SUPFAM" id="SSF54637">
    <property type="entry name" value="Thioesterase/thiol ester dehydrase-isomerase"/>
    <property type="match status" value="1"/>
</dbReference>
<comment type="catalytic activity">
    <reaction evidence="13">
        <text>(5Z,8Z,11Z,14Z)-eicosatetraenoyl-CoA + H2O = (5Z,8Z,11Z,14Z)-eicosatetraenoate + CoA + H(+)</text>
        <dbReference type="Rhea" id="RHEA:40151"/>
        <dbReference type="ChEBI" id="CHEBI:15377"/>
        <dbReference type="ChEBI" id="CHEBI:15378"/>
        <dbReference type="ChEBI" id="CHEBI:32395"/>
        <dbReference type="ChEBI" id="CHEBI:57287"/>
        <dbReference type="ChEBI" id="CHEBI:57368"/>
    </reaction>
    <physiologicalReaction direction="left-to-right" evidence="13">
        <dbReference type="Rhea" id="RHEA:40152"/>
    </physiologicalReaction>
</comment>
<evidence type="ECO:0000256" key="21">
    <source>
        <dbReference type="ARBA" id="ARBA00047969"/>
    </source>
</evidence>
<keyword evidence="26" id="KW-1185">Reference proteome</keyword>
<keyword evidence="12" id="KW-0966">Cell projection</keyword>
<evidence type="ECO:0000256" key="9">
    <source>
        <dbReference type="ARBA" id="ARBA00022946"/>
    </source>
</evidence>
<comment type="caution">
    <text evidence="25">The sequence shown here is derived from an EMBL/GenBank/DDBJ whole genome shotgun (WGS) entry which is preliminary data.</text>
</comment>
<comment type="catalytic activity">
    <reaction evidence="21">
        <text>decanoyl-CoA + H2O = decanoate + CoA + H(+)</text>
        <dbReference type="Rhea" id="RHEA:40059"/>
        <dbReference type="ChEBI" id="CHEBI:15377"/>
        <dbReference type="ChEBI" id="CHEBI:15378"/>
        <dbReference type="ChEBI" id="CHEBI:27689"/>
        <dbReference type="ChEBI" id="CHEBI:57287"/>
        <dbReference type="ChEBI" id="CHEBI:61430"/>
    </reaction>
    <physiologicalReaction direction="left-to-right" evidence="21">
        <dbReference type="Rhea" id="RHEA:40060"/>
    </physiologicalReaction>
</comment>
<dbReference type="GO" id="GO:0016020">
    <property type="term" value="C:membrane"/>
    <property type="evidence" value="ECO:0007669"/>
    <property type="project" value="UniProtKB-SubCell"/>
</dbReference>
<evidence type="ECO:0000256" key="23">
    <source>
        <dbReference type="ARBA" id="ARBA00048180"/>
    </source>
</evidence>
<evidence type="ECO:0000256" key="6">
    <source>
        <dbReference type="ARBA" id="ARBA00022703"/>
    </source>
</evidence>
<evidence type="ECO:0000259" key="24">
    <source>
        <dbReference type="Pfam" id="PF03061"/>
    </source>
</evidence>
<evidence type="ECO:0000256" key="17">
    <source>
        <dbReference type="ARBA" id="ARBA00040123"/>
    </source>
</evidence>
<evidence type="ECO:0000313" key="25">
    <source>
        <dbReference type="EMBL" id="GES19368.1"/>
    </source>
</evidence>
<protein>
    <recommendedName>
        <fullName evidence="17">Acyl-coenzyme A thioesterase THEM4</fullName>
        <ecNumber evidence="16">3.1.2.2</ecNumber>
    </recommendedName>
    <alternativeName>
        <fullName evidence="18">Thioesterase superfamily member 4</fullName>
    </alternativeName>
</protein>
<evidence type="ECO:0000256" key="8">
    <source>
        <dbReference type="ARBA" id="ARBA00022832"/>
    </source>
</evidence>
<evidence type="ECO:0000256" key="16">
    <source>
        <dbReference type="ARBA" id="ARBA00038848"/>
    </source>
</evidence>
<dbReference type="PANTHER" id="PTHR12418:SF19">
    <property type="entry name" value="ACYL-COENZYME A THIOESTERASE THEM4"/>
    <property type="match status" value="1"/>
</dbReference>
<dbReference type="OrthoDB" id="5242242at2"/>
<evidence type="ECO:0000256" key="4">
    <source>
        <dbReference type="ARBA" id="ARBA00022475"/>
    </source>
</evidence>
<dbReference type="EMBL" id="BLAF01000011">
    <property type="protein sequence ID" value="GES19368.1"/>
    <property type="molecule type" value="Genomic_DNA"/>
</dbReference>
<comment type="catalytic activity">
    <reaction evidence="20">
        <text>hexadecanoyl-CoA + H2O = hexadecanoate + CoA + H(+)</text>
        <dbReference type="Rhea" id="RHEA:16645"/>
        <dbReference type="ChEBI" id="CHEBI:7896"/>
        <dbReference type="ChEBI" id="CHEBI:15377"/>
        <dbReference type="ChEBI" id="CHEBI:15378"/>
        <dbReference type="ChEBI" id="CHEBI:57287"/>
        <dbReference type="ChEBI" id="CHEBI:57379"/>
        <dbReference type="EC" id="3.1.2.2"/>
    </reaction>
    <physiologicalReaction direction="left-to-right" evidence="20">
        <dbReference type="Rhea" id="RHEA:16646"/>
    </physiologicalReaction>
</comment>
<evidence type="ECO:0000256" key="22">
    <source>
        <dbReference type="ARBA" id="ARBA00048074"/>
    </source>
</evidence>
<dbReference type="Proteomes" id="UP000377595">
    <property type="component" value="Unassembled WGS sequence"/>
</dbReference>
<evidence type="ECO:0000256" key="18">
    <source>
        <dbReference type="ARBA" id="ARBA00043210"/>
    </source>
</evidence>
<keyword evidence="5" id="KW-0963">Cytoplasm</keyword>
<keyword evidence="6" id="KW-0053">Apoptosis</keyword>
<dbReference type="AlphaFoldDB" id="A0A5M3XMH1"/>
<name>A0A5M3XMH1_9ACTN</name>
<evidence type="ECO:0000256" key="11">
    <source>
        <dbReference type="ARBA" id="ARBA00023136"/>
    </source>
</evidence>
<keyword evidence="8" id="KW-0276">Fatty acid metabolism</keyword>
<keyword evidence="7" id="KW-0378">Hydrolase</keyword>
<evidence type="ECO:0000256" key="10">
    <source>
        <dbReference type="ARBA" id="ARBA00023098"/>
    </source>
</evidence>
<dbReference type="RefSeq" id="WP_155344466.1">
    <property type="nucleotide sequence ID" value="NZ_BAAAHM010000007.1"/>
</dbReference>
<evidence type="ECO:0000256" key="3">
    <source>
        <dbReference type="ARBA" id="ARBA00004632"/>
    </source>
</evidence>
<evidence type="ECO:0000256" key="5">
    <source>
        <dbReference type="ARBA" id="ARBA00022490"/>
    </source>
</evidence>
<evidence type="ECO:0000256" key="15">
    <source>
        <dbReference type="ARBA" id="ARBA00038456"/>
    </source>
</evidence>
<dbReference type="Gene3D" id="3.10.129.10">
    <property type="entry name" value="Hotdog Thioesterase"/>
    <property type="match status" value="1"/>
</dbReference>
<dbReference type="GO" id="GO:0005737">
    <property type="term" value="C:cytoplasm"/>
    <property type="evidence" value="ECO:0007669"/>
    <property type="project" value="UniProtKB-SubCell"/>
</dbReference>
<dbReference type="InterPro" id="IPR052365">
    <property type="entry name" value="THEM4/THEM5_acyl-CoA_thioest"/>
</dbReference>
<dbReference type="GO" id="GO:0016787">
    <property type="term" value="F:hydrolase activity"/>
    <property type="evidence" value="ECO:0007669"/>
    <property type="project" value="UniProtKB-KW"/>
</dbReference>
<evidence type="ECO:0000256" key="12">
    <source>
        <dbReference type="ARBA" id="ARBA00023273"/>
    </source>
</evidence>
<dbReference type="Pfam" id="PF03061">
    <property type="entry name" value="4HBT"/>
    <property type="match status" value="1"/>
</dbReference>
<evidence type="ECO:0000256" key="7">
    <source>
        <dbReference type="ARBA" id="ARBA00022801"/>
    </source>
</evidence>
<dbReference type="GO" id="GO:0006631">
    <property type="term" value="P:fatty acid metabolic process"/>
    <property type="evidence" value="ECO:0007669"/>
    <property type="project" value="UniProtKB-KW"/>
</dbReference>
<sequence length="204" mass="22316">MTSEPFLFDPWVTSLPQRPGGDAYARLLAEFRRLHDLVAATSLDEPGLREVTERLRAASAALEIEGGRPGPPHAGNRYDLPGRGHPLLVPLVIDEWTAERITGSVVFTAAHLGGNGAAHGGAIPLLFDEVLGRLANTNRHERARTAYLHVNYRSITPLHTPLRVVATVMRQEGRKRYLAVRLCQDAQVLADGEGLFVTLRPGQP</sequence>
<keyword evidence="10" id="KW-0443">Lipid metabolism</keyword>
<gene>
    <name evidence="25" type="ORF">Aple_022640</name>
</gene>
<accession>A0A5M3XMH1</accession>
<evidence type="ECO:0000256" key="1">
    <source>
        <dbReference type="ARBA" id="ARBA00004170"/>
    </source>
</evidence>
<comment type="catalytic activity">
    <reaction evidence="19">
        <text>octanoyl-CoA + H2O = octanoate + CoA + H(+)</text>
        <dbReference type="Rhea" id="RHEA:30143"/>
        <dbReference type="ChEBI" id="CHEBI:15377"/>
        <dbReference type="ChEBI" id="CHEBI:15378"/>
        <dbReference type="ChEBI" id="CHEBI:25646"/>
        <dbReference type="ChEBI" id="CHEBI:57287"/>
        <dbReference type="ChEBI" id="CHEBI:57386"/>
    </reaction>
    <physiologicalReaction direction="left-to-right" evidence="19">
        <dbReference type="Rhea" id="RHEA:30144"/>
    </physiologicalReaction>
</comment>
<keyword evidence="4" id="KW-1003">Cell membrane</keyword>
<keyword evidence="9" id="KW-0809">Transit peptide</keyword>
<comment type="catalytic activity">
    <reaction evidence="23">
        <text>tetradecanoyl-CoA + H2O = tetradecanoate + CoA + H(+)</text>
        <dbReference type="Rhea" id="RHEA:40119"/>
        <dbReference type="ChEBI" id="CHEBI:15377"/>
        <dbReference type="ChEBI" id="CHEBI:15378"/>
        <dbReference type="ChEBI" id="CHEBI:30807"/>
        <dbReference type="ChEBI" id="CHEBI:57287"/>
        <dbReference type="ChEBI" id="CHEBI:57385"/>
    </reaction>
    <physiologicalReaction direction="left-to-right" evidence="23">
        <dbReference type="Rhea" id="RHEA:40120"/>
    </physiologicalReaction>
</comment>
<comment type="catalytic activity">
    <reaction evidence="14">
        <text>(9Z)-octadecenoyl-CoA + H2O = (9Z)-octadecenoate + CoA + H(+)</text>
        <dbReference type="Rhea" id="RHEA:40139"/>
        <dbReference type="ChEBI" id="CHEBI:15377"/>
        <dbReference type="ChEBI" id="CHEBI:15378"/>
        <dbReference type="ChEBI" id="CHEBI:30823"/>
        <dbReference type="ChEBI" id="CHEBI:57287"/>
        <dbReference type="ChEBI" id="CHEBI:57387"/>
    </reaction>
    <physiologicalReaction direction="left-to-right" evidence="14">
        <dbReference type="Rhea" id="RHEA:40140"/>
    </physiologicalReaction>
</comment>
<comment type="subcellular location">
    <subcellularLocation>
        <location evidence="3">Cell projection</location>
        <location evidence="3">Ruffle membrane</location>
    </subcellularLocation>
    <subcellularLocation>
        <location evidence="2">Cytoplasm</location>
    </subcellularLocation>
    <subcellularLocation>
        <location evidence="1">Membrane</location>
        <topology evidence="1">Peripheral membrane protein</topology>
    </subcellularLocation>
</comment>
<evidence type="ECO:0000256" key="2">
    <source>
        <dbReference type="ARBA" id="ARBA00004496"/>
    </source>
</evidence>
<keyword evidence="11" id="KW-0472">Membrane</keyword>
<evidence type="ECO:0000256" key="13">
    <source>
        <dbReference type="ARBA" id="ARBA00035852"/>
    </source>
</evidence>
<comment type="catalytic activity">
    <reaction evidence="22">
        <text>dodecanoyl-CoA + H2O = dodecanoate + CoA + H(+)</text>
        <dbReference type="Rhea" id="RHEA:30135"/>
        <dbReference type="ChEBI" id="CHEBI:15377"/>
        <dbReference type="ChEBI" id="CHEBI:15378"/>
        <dbReference type="ChEBI" id="CHEBI:18262"/>
        <dbReference type="ChEBI" id="CHEBI:57287"/>
        <dbReference type="ChEBI" id="CHEBI:57375"/>
    </reaction>
    <physiologicalReaction direction="left-to-right" evidence="22">
        <dbReference type="Rhea" id="RHEA:30136"/>
    </physiologicalReaction>
</comment>
<evidence type="ECO:0000256" key="19">
    <source>
        <dbReference type="ARBA" id="ARBA00047588"/>
    </source>
</evidence>
<dbReference type="InterPro" id="IPR029069">
    <property type="entry name" value="HotDog_dom_sf"/>
</dbReference>
<dbReference type="PANTHER" id="PTHR12418">
    <property type="entry name" value="ACYL-COENZYME A THIOESTERASE THEM4"/>
    <property type="match status" value="1"/>
</dbReference>
<reference evidence="25 26" key="1">
    <citation type="submission" date="2019-10" db="EMBL/GenBank/DDBJ databases">
        <title>Whole genome shotgun sequence of Acrocarpospora pleiomorpha NBRC 16267.</title>
        <authorList>
            <person name="Ichikawa N."/>
            <person name="Kimura A."/>
            <person name="Kitahashi Y."/>
            <person name="Komaki H."/>
            <person name="Oguchi A."/>
        </authorList>
    </citation>
    <scope>NUCLEOTIDE SEQUENCE [LARGE SCALE GENOMIC DNA]</scope>
    <source>
        <strain evidence="25 26">NBRC 16267</strain>
    </source>
</reference>
<dbReference type="InterPro" id="IPR006683">
    <property type="entry name" value="Thioestr_dom"/>
</dbReference>
<evidence type="ECO:0000313" key="26">
    <source>
        <dbReference type="Proteomes" id="UP000377595"/>
    </source>
</evidence>
<comment type="similarity">
    <text evidence="15">Belongs to the THEM4/THEM5 thioesterase family.</text>
</comment>
<dbReference type="EC" id="3.1.2.2" evidence="16"/>
<proteinExistence type="inferred from homology"/>
<evidence type="ECO:0000256" key="20">
    <source>
        <dbReference type="ARBA" id="ARBA00047734"/>
    </source>
</evidence>
<evidence type="ECO:0000256" key="14">
    <source>
        <dbReference type="ARBA" id="ARBA00037002"/>
    </source>
</evidence>